<feature type="active site" description="Proton acceptor" evidence="1">
    <location>
        <position position="148"/>
    </location>
</feature>
<accession>A0A1G1WP57</accession>
<sequence length="221" mass="23703">MLFHKSMVSLNKLKTNSWTIFGAGNFIFDVIEAIKLNSGKVEGIVLNQPLEKEVAKKLSGKVRLTKVAKFKPTSSFYFFGFIDPDKDGYLKSLQPYKLKFANLIHPFSSVSSSAKLGEGNFVGAGSIIGANTSLKNFNFVNRASSVGHDVKGGSFNHFGPGSTISGRCEIGDKNFFGSGSTIIDGLKIKDKVILGAGAVSIENLTRAGTYVGVPAKLLTKK</sequence>
<protein>
    <recommendedName>
        <fullName evidence="5">PglD N-terminal domain-containing protein</fullName>
    </recommendedName>
</protein>
<evidence type="ECO:0000313" key="3">
    <source>
        <dbReference type="EMBL" id="OGY29391.1"/>
    </source>
</evidence>
<name>A0A1G1WP57_9BACT</name>
<feature type="binding site" evidence="2">
    <location>
        <position position="157"/>
    </location>
    <ligand>
        <name>acetyl-CoA</name>
        <dbReference type="ChEBI" id="CHEBI:57288"/>
    </ligand>
</feature>
<comment type="caution">
    <text evidence="3">The sequence shown here is derived from an EMBL/GenBank/DDBJ whole genome shotgun (WGS) entry which is preliminary data.</text>
</comment>
<gene>
    <name evidence="3" type="ORF">A3F35_01520</name>
</gene>
<dbReference type="STRING" id="1802603.A3F35_01520"/>
<dbReference type="Gene3D" id="2.160.10.10">
    <property type="entry name" value="Hexapeptide repeat proteins"/>
    <property type="match status" value="1"/>
</dbReference>
<dbReference type="AlphaFoldDB" id="A0A1G1WP57"/>
<dbReference type="PANTHER" id="PTHR43300">
    <property type="entry name" value="ACETYLTRANSFERASE"/>
    <property type="match status" value="1"/>
</dbReference>
<evidence type="ECO:0000256" key="1">
    <source>
        <dbReference type="PIRSR" id="PIRSR620019-1"/>
    </source>
</evidence>
<dbReference type="EMBL" id="MHCZ01000034">
    <property type="protein sequence ID" value="OGY29391.1"/>
    <property type="molecule type" value="Genomic_DNA"/>
</dbReference>
<evidence type="ECO:0000256" key="2">
    <source>
        <dbReference type="PIRSR" id="PIRSR620019-2"/>
    </source>
</evidence>
<organism evidence="3 4">
    <name type="scientific">Candidatus Woykebacteria bacterium RIFCSPHIGHO2_12_FULL_45_10</name>
    <dbReference type="NCBI Taxonomy" id="1802603"/>
    <lineage>
        <taxon>Bacteria</taxon>
        <taxon>Candidatus Woykeibacteriota</taxon>
    </lineage>
</organism>
<evidence type="ECO:0000313" key="4">
    <source>
        <dbReference type="Proteomes" id="UP000178068"/>
    </source>
</evidence>
<dbReference type="PANTHER" id="PTHR43300:SF7">
    <property type="entry name" value="UDP-N-ACETYLBACILLOSAMINE N-ACETYLTRANSFERASE"/>
    <property type="match status" value="1"/>
</dbReference>
<feature type="site" description="Increases basicity of active site His" evidence="1">
    <location>
        <position position="149"/>
    </location>
</feature>
<dbReference type="CDD" id="cd03360">
    <property type="entry name" value="LbH_AT_putative"/>
    <property type="match status" value="1"/>
</dbReference>
<reference evidence="3 4" key="1">
    <citation type="journal article" date="2016" name="Nat. Commun.">
        <title>Thousands of microbial genomes shed light on interconnected biogeochemical processes in an aquifer system.</title>
        <authorList>
            <person name="Anantharaman K."/>
            <person name="Brown C.T."/>
            <person name="Hug L.A."/>
            <person name="Sharon I."/>
            <person name="Castelle C.J."/>
            <person name="Probst A.J."/>
            <person name="Thomas B.C."/>
            <person name="Singh A."/>
            <person name="Wilkins M.J."/>
            <person name="Karaoz U."/>
            <person name="Brodie E.L."/>
            <person name="Williams K.H."/>
            <person name="Hubbard S.S."/>
            <person name="Banfield J.F."/>
        </authorList>
    </citation>
    <scope>NUCLEOTIDE SEQUENCE [LARGE SCALE GENOMIC DNA]</scope>
</reference>
<dbReference type="Proteomes" id="UP000178068">
    <property type="component" value="Unassembled WGS sequence"/>
</dbReference>
<evidence type="ECO:0008006" key="5">
    <source>
        <dbReference type="Google" id="ProtNLM"/>
    </source>
</evidence>
<dbReference type="InterPro" id="IPR011004">
    <property type="entry name" value="Trimer_LpxA-like_sf"/>
</dbReference>
<dbReference type="InterPro" id="IPR050179">
    <property type="entry name" value="Trans_hexapeptide_repeat"/>
</dbReference>
<dbReference type="InterPro" id="IPR020019">
    <property type="entry name" value="AcTrfase_PglD-like"/>
</dbReference>
<dbReference type="SUPFAM" id="SSF51161">
    <property type="entry name" value="Trimeric LpxA-like enzymes"/>
    <property type="match status" value="1"/>
</dbReference>
<proteinExistence type="predicted"/>